<dbReference type="Pfam" id="PF08529">
    <property type="entry name" value="NusA_N"/>
    <property type="match status" value="1"/>
</dbReference>
<dbReference type="FunFam" id="3.30.300.20:FF:000002">
    <property type="entry name" value="Transcription termination/antitermination protein NusA"/>
    <property type="match status" value="1"/>
</dbReference>
<dbReference type="InterPro" id="IPR015946">
    <property type="entry name" value="KH_dom-like_a/b"/>
</dbReference>
<dbReference type="CDD" id="cd02134">
    <property type="entry name" value="KH-II_NusA_rpt1"/>
    <property type="match status" value="1"/>
</dbReference>
<accession>A0A068DP22</accession>
<dbReference type="Pfam" id="PF13184">
    <property type="entry name" value="KH_NusA_1st"/>
    <property type="match status" value="1"/>
</dbReference>
<name>A0A068DP22_9FLAO</name>
<dbReference type="SUPFAM" id="SSF54814">
    <property type="entry name" value="Prokaryotic type KH domain (KH-domain type II)"/>
    <property type="match status" value="2"/>
</dbReference>
<evidence type="ECO:0000256" key="5">
    <source>
        <dbReference type="ARBA" id="ARBA00023015"/>
    </source>
</evidence>
<evidence type="ECO:0000256" key="4">
    <source>
        <dbReference type="ARBA" id="ARBA00022884"/>
    </source>
</evidence>
<evidence type="ECO:0000313" key="11">
    <source>
        <dbReference type="EMBL" id="AID37500.1"/>
    </source>
</evidence>
<keyword evidence="12" id="KW-1185">Reference proteome</keyword>
<dbReference type="CDD" id="cd22529">
    <property type="entry name" value="KH-II_NusA_rpt2"/>
    <property type="match status" value="1"/>
</dbReference>
<dbReference type="SUPFAM" id="SSF69705">
    <property type="entry name" value="Transcription factor NusA, N-terminal domain"/>
    <property type="match status" value="1"/>
</dbReference>
<evidence type="ECO:0000256" key="7">
    <source>
        <dbReference type="HAMAP-Rule" id="MF_00945"/>
    </source>
</evidence>
<dbReference type="GO" id="GO:0031564">
    <property type="term" value="P:transcription antitermination"/>
    <property type="evidence" value="ECO:0007669"/>
    <property type="project" value="UniProtKB-UniRule"/>
</dbReference>
<dbReference type="InterPro" id="IPR025249">
    <property type="entry name" value="TF_NusA_KH_1st"/>
</dbReference>
<sequence>MDNINLALINFQEEKKIDSSTLRAILEKAIRNILRQKSGSSKNFDIIVNPDKGDLEIWRNRTIVEDGSVEEENEQIELSEAKKIEPDFEIGEYVSEKVELKDLGRRAILSLKKNIFTQSKEYYNTVIYKKFHKKIGELIVGEIHYTCDNQNLIIRDDNKNEMILPKKEQMANDLSRKSGRIRALIKNVLLEGNRPIIILSRSDTAFLKKLFEQEIPEVFEGLISIKDIVRIPGEKAKVAVSSYDDRIDPVGACVGVRGMRIHSIVKELISEKIDIINYTDNSQLYIIRALSPAKISKIEIDEKNKIAKVSLHPDHVSKTVGRNGQNLRLVSKLTGYKIVIIRDFMSEEDVELTEFSDEIEPWIIDNFKSTGLSTARSILNSDLEDIIKKTKLEKQMILDVLRILREELKK</sequence>
<keyword evidence="5 7" id="KW-0805">Transcription regulation</keyword>
<dbReference type="InterPro" id="IPR012340">
    <property type="entry name" value="NA-bd_OB-fold"/>
</dbReference>
<dbReference type="GO" id="GO:0005829">
    <property type="term" value="C:cytosol"/>
    <property type="evidence" value="ECO:0007669"/>
    <property type="project" value="TreeGrafter"/>
</dbReference>
<dbReference type="GO" id="GO:0003723">
    <property type="term" value="F:RNA binding"/>
    <property type="evidence" value="ECO:0007669"/>
    <property type="project" value="UniProtKB-UniRule"/>
</dbReference>
<dbReference type="Gene3D" id="2.40.50.140">
    <property type="entry name" value="Nucleic acid-binding proteins"/>
    <property type="match status" value="1"/>
</dbReference>
<reference evidence="11 12" key="1">
    <citation type="journal article" date="2014" name="Genome Biol. Evol.">
        <title>Genome sequence of "Candidatus Walczuchella monophlebidarum" the flavobacterial endosymbiont of Llaveia axin axin (Hemiptera: Coccoidea: Monophlebidae).</title>
        <authorList>
            <person name="Rosas-Perez T."/>
            <person name="Rosenblueth M."/>
            <person name="Rincon-Rosales R."/>
            <person name="Mora J."/>
            <person name="Martinez-Romero E."/>
        </authorList>
    </citation>
    <scope>NUCLEOTIDE SEQUENCE [LARGE SCALE GENOMIC DNA]</scope>
    <source>
        <strain evidence="11">FNIIJ</strain>
    </source>
</reference>
<gene>
    <name evidence="7 11" type="primary">nusA</name>
    <name evidence="11" type="ORF">FNIIJ_240</name>
</gene>
<dbReference type="STRING" id="1415657.FNIIJ_240"/>
<dbReference type="PROSITE" id="PS50084">
    <property type="entry name" value="KH_TYPE_1"/>
    <property type="match status" value="1"/>
</dbReference>
<evidence type="ECO:0000256" key="2">
    <source>
        <dbReference type="ARBA" id="ARBA00022490"/>
    </source>
</evidence>
<dbReference type="Proteomes" id="UP000027148">
    <property type="component" value="Chromosome"/>
</dbReference>
<dbReference type="InterPro" id="IPR030842">
    <property type="entry name" value="TF_NusA_bacterial"/>
</dbReference>
<dbReference type="OrthoDB" id="9807233at2"/>
<dbReference type="InterPro" id="IPR010213">
    <property type="entry name" value="TF_NusA"/>
</dbReference>
<feature type="domain" description="Transcription factor NusA first KH" evidence="9">
    <location>
        <begin position="201"/>
        <end position="278"/>
    </location>
</feature>
<dbReference type="PANTHER" id="PTHR22648:SF0">
    <property type="entry name" value="TRANSCRIPTION TERMINATION_ANTITERMINATION PROTEIN NUSA"/>
    <property type="match status" value="1"/>
</dbReference>
<proteinExistence type="inferred from homology"/>
<keyword evidence="4 7" id="KW-0694">RNA-binding</keyword>
<comment type="function">
    <text evidence="7">Participates in both transcription termination and antitermination.</text>
</comment>
<dbReference type="InterPro" id="IPR013735">
    <property type="entry name" value="TF_NusA_N"/>
</dbReference>
<keyword evidence="6 7" id="KW-0804">Transcription</keyword>
<dbReference type="InterPro" id="IPR036555">
    <property type="entry name" value="NusA_N_sf"/>
</dbReference>
<dbReference type="EMBL" id="CP006873">
    <property type="protein sequence ID" value="AID37500.1"/>
    <property type="molecule type" value="Genomic_DNA"/>
</dbReference>
<protein>
    <recommendedName>
        <fullName evidence="7">Transcription termination/antitermination protein NusA</fullName>
    </recommendedName>
</protein>
<dbReference type="AlphaFoldDB" id="A0A068DP22"/>
<dbReference type="GO" id="GO:0003700">
    <property type="term" value="F:DNA-binding transcription factor activity"/>
    <property type="evidence" value="ECO:0007669"/>
    <property type="project" value="InterPro"/>
</dbReference>
<dbReference type="RefSeq" id="WP_038436232.1">
    <property type="nucleotide sequence ID" value="NZ_CP006873.1"/>
</dbReference>
<dbReference type="Gene3D" id="3.30.1480.10">
    <property type="entry name" value="NusA, N-terminal domain"/>
    <property type="match status" value="1"/>
</dbReference>
<organism evidence="11 12">
    <name type="scientific">Candidatus Walczuchella monophlebidarum</name>
    <dbReference type="NCBI Taxonomy" id="1415657"/>
    <lineage>
        <taxon>Bacteria</taxon>
        <taxon>Pseudomonadati</taxon>
        <taxon>Bacteroidota</taxon>
        <taxon>Flavobacteriia</taxon>
        <taxon>Flavobacteriales</taxon>
        <taxon>Candidatus Walczuchella</taxon>
    </lineage>
</organism>
<evidence type="ECO:0000256" key="3">
    <source>
        <dbReference type="ARBA" id="ARBA00022814"/>
    </source>
</evidence>
<dbReference type="SUPFAM" id="SSF50249">
    <property type="entry name" value="Nucleic acid-binding proteins"/>
    <property type="match status" value="1"/>
</dbReference>
<evidence type="ECO:0000313" key="12">
    <source>
        <dbReference type="Proteomes" id="UP000027148"/>
    </source>
</evidence>
<evidence type="ECO:0000259" key="10">
    <source>
        <dbReference type="Pfam" id="PF26594"/>
    </source>
</evidence>
<feature type="domain" description="NusA-like second KH" evidence="10">
    <location>
        <begin position="283"/>
        <end position="342"/>
    </location>
</feature>
<dbReference type="KEGG" id="elv:FNIIJ_240"/>
<dbReference type="NCBIfam" id="TIGR01953">
    <property type="entry name" value="NusA"/>
    <property type="match status" value="1"/>
</dbReference>
<comment type="similarity">
    <text evidence="7">Belongs to the NusA family.</text>
</comment>
<dbReference type="InterPro" id="IPR058582">
    <property type="entry name" value="KH_NusA_2nd"/>
</dbReference>
<dbReference type="PANTHER" id="PTHR22648">
    <property type="entry name" value="TRANSCRIPTION TERMINATION FACTOR NUSA"/>
    <property type="match status" value="1"/>
</dbReference>
<keyword evidence="1 7" id="KW-0806">Transcription termination</keyword>
<dbReference type="HAMAP" id="MF_00945_B">
    <property type="entry name" value="NusA_B"/>
    <property type="match status" value="1"/>
</dbReference>
<evidence type="ECO:0000259" key="8">
    <source>
        <dbReference type="Pfam" id="PF08529"/>
    </source>
</evidence>
<evidence type="ECO:0000259" key="9">
    <source>
        <dbReference type="Pfam" id="PF13184"/>
    </source>
</evidence>
<comment type="subcellular location">
    <subcellularLocation>
        <location evidence="7">Cytoplasm</location>
    </subcellularLocation>
</comment>
<dbReference type="InterPro" id="IPR009019">
    <property type="entry name" value="KH_sf_prok-type"/>
</dbReference>
<keyword evidence="2 7" id="KW-0963">Cytoplasm</keyword>
<comment type="subunit">
    <text evidence="7">Monomer. Binds directly to the core enzyme of the DNA-dependent RNA polymerase and to nascent RNA.</text>
</comment>
<dbReference type="HOGENOM" id="CLU_029242_2_6_10"/>
<evidence type="ECO:0000256" key="1">
    <source>
        <dbReference type="ARBA" id="ARBA00022472"/>
    </source>
</evidence>
<keyword evidence="3 7" id="KW-0889">Transcription antitermination</keyword>
<dbReference type="Pfam" id="PF26594">
    <property type="entry name" value="KH_NusA_2nd"/>
    <property type="match status" value="1"/>
</dbReference>
<evidence type="ECO:0000256" key="6">
    <source>
        <dbReference type="ARBA" id="ARBA00023163"/>
    </source>
</evidence>
<dbReference type="Gene3D" id="3.30.300.20">
    <property type="match status" value="2"/>
</dbReference>
<feature type="domain" description="Transcription factor NusA N-terminal" evidence="8">
    <location>
        <begin position="6"/>
        <end position="121"/>
    </location>
</feature>
<dbReference type="GO" id="GO:0006353">
    <property type="term" value="P:DNA-templated transcription termination"/>
    <property type="evidence" value="ECO:0007669"/>
    <property type="project" value="UniProtKB-UniRule"/>
</dbReference>